<organism evidence="1 2">
    <name type="scientific">Apolygus lucorum</name>
    <name type="common">Small green plant bug</name>
    <name type="synonym">Lygocoris lucorum</name>
    <dbReference type="NCBI Taxonomy" id="248454"/>
    <lineage>
        <taxon>Eukaryota</taxon>
        <taxon>Metazoa</taxon>
        <taxon>Ecdysozoa</taxon>
        <taxon>Arthropoda</taxon>
        <taxon>Hexapoda</taxon>
        <taxon>Insecta</taxon>
        <taxon>Pterygota</taxon>
        <taxon>Neoptera</taxon>
        <taxon>Paraneoptera</taxon>
        <taxon>Hemiptera</taxon>
        <taxon>Heteroptera</taxon>
        <taxon>Panheteroptera</taxon>
        <taxon>Cimicomorpha</taxon>
        <taxon>Miridae</taxon>
        <taxon>Mirini</taxon>
        <taxon>Apolygus</taxon>
    </lineage>
</organism>
<protein>
    <submittedName>
        <fullName evidence="1">Uncharacterized protein</fullName>
    </submittedName>
</protein>
<evidence type="ECO:0000313" key="1">
    <source>
        <dbReference type="EMBL" id="KAF6212564.1"/>
    </source>
</evidence>
<evidence type="ECO:0000313" key="2">
    <source>
        <dbReference type="Proteomes" id="UP000466442"/>
    </source>
</evidence>
<reference evidence="1" key="1">
    <citation type="journal article" date="2021" name="Mol. Ecol. Resour.">
        <title>Apolygus lucorum genome provides insights into omnivorousness and mesophyll feeding.</title>
        <authorList>
            <person name="Liu Y."/>
            <person name="Liu H."/>
            <person name="Wang H."/>
            <person name="Huang T."/>
            <person name="Liu B."/>
            <person name="Yang B."/>
            <person name="Yin L."/>
            <person name="Li B."/>
            <person name="Zhang Y."/>
            <person name="Zhang S."/>
            <person name="Jiang F."/>
            <person name="Zhang X."/>
            <person name="Ren Y."/>
            <person name="Wang B."/>
            <person name="Wang S."/>
            <person name="Lu Y."/>
            <person name="Wu K."/>
            <person name="Fan W."/>
            <person name="Wang G."/>
        </authorList>
    </citation>
    <scope>NUCLEOTIDE SEQUENCE</scope>
    <source>
        <strain evidence="1">12Hb</strain>
    </source>
</reference>
<name>A0A6A4JJ47_APOLU</name>
<proteinExistence type="predicted"/>
<keyword evidence="2" id="KW-1185">Reference proteome</keyword>
<dbReference type="PANTHER" id="PTHR34415:SF1">
    <property type="entry name" value="INTEGRASE CATALYTIC DOMAIN-CONTAINING PROTEIN"/>
    <property type="match status" value="1"/>
</dbReference>
<sequence>MFRCFRMVLMTLILVVAMNYFEKVDLKFLVSGHSNKPCDRDFGIIEKRKKVCKTMVPGEVADMIRDAKSTQPFQVVNMGPADFKDVARCSDTFLNTAGLKISTVSWIQISRAEFPTIKTRGSLNELEQWKEVKILKKGQSIQNTRIVEMGPFPELQSRPNIADAKKRTC</sequence>
<dbReference type="OrthoDB" id="6753340at2759"/>
<dbReference type="PANTHER" id="PTHR34415">
    <property type="entry name" value="INTEGRASE CATALYTIC DOMAIN-CONTAINING PROTEIN"/>
    <property type="match status" value="1"/>
</dbReference>
<dbReference type="AlphaFoldDB" id="A0A6A4JJ47"/>
<accession>A0A6A4JJ47</accession>
<gene>
    <name evidence="1" type="ORF">GE061_013089</name>
</gene>
<comment type="caution">
    <text evidence="1">The sequence shown here is derived from an EMBL/GenBank/DDBJ whole genome shotgun (WGS) entry which is preliminary data.</text>
</comment>
<dbReference type="EMBL" id="WIXP02000004">
    <property type="protein sequence ID" value="KAF6212564.1"/>
    <property type="molecule type" value="Genomic_DNA"/>
</dbReference>
<dbReference type="Proteomes" id="UP000466442">
    <property type="component" value="Unassembled WGS sequence"/>
</dbReference>